<dbReference type="Proteomes" id="UP000510682">
    <property type="component" value="Chromosome"/>
</dbReference>
<evidence type="ECO:0000313" key="8">
    <source>
        <dbReference type="Proteomes" id="UP000510682"/>
    </source>
</evidence>
<comment type="cofactor">
    <cofactor evidence="1">
        <name>FAD</name>
        <dbReference type="ChEBI" id="CHEBI:57692"/>
    </cofactor>
</comment>
<dbReference type="InterPro" id="IPR009075">
    <property type="entry name" value="AcylCo_DH/oxidase_C"/>
</dbReference>
<evidence type="ECO:0000256" key="4">
    <source>
        <dbReference type="ARBA" id="ARBA00022827"/>
    </source>
</evidence>
<dbReference type="GO" id="GO:0050660">
    <property type="term" value="F:flavin adenine dinucleotide binding"/>
    <property type="evidence" value="ECO:0007669"/>
    <property type="project" value="InterPro"/>
</dbReference>
<reference evidence="7 8" key="2">
    <citation type="submission" date="2020-07" db="EMBL/GenBank/DDBJ databases">
        <authorList>
            <person name="Yu X."/>
        </authorList>
    </citation>
    <scope>NUCLEOTIDE SEQUENCE [LARGE SCALE GENOMIC DNA]</scope>
    <source>
        <strain evidence="8">24</strain>
    </source>
</reference>
<dbReference type="Pfam" id="PF00441">
    <property type="entry name" value="Acyl-CoA_dh_1"/>
    <property type="match status" value="1"/>
</dbReference>
<keyword evidence="5" id="KW-0560">Oxidoreductase</keyword>
<dbReference type="SUPFAM" id="SSF47203">
    <property type="entry name" value="Acyl-CoA dehydrogenase C-terminal domain-like"/>
    <property type="match status" value="1"/>
</dbReference>
<dbReference type="PANTHER" id="PTHR43884">
    <property type="entry name" value="ACYL-COA DEHYDROGENASE"/>
    <property type="match status" value="1"/>
</dbReference>
<gene>
    <name evidence="7" type="ORF">H0P51_13820</name>
</gene>
<evidence type="ECO:0000256" key="5">
    <source>
        <dbReference type="ARBA" id="ARBA00023002"/>
    </source>
</evidence>
<dbReference type="Gene3D" id="1.20.140.10">
    <property type="entry name" value="Butyryl-CoA Dehydrogenase, subunit A, domain 3"/>
    <property type="match status" value="1"/>
</dbReference>
<dbReference type="GO" id="GO:0003995">
    <property type="term" value="F:acyl-CoA dehydrogenase activity"/>
    <property type="evidence" value="ECO:0007669"/>
    <property type="project" value="TreeGrafter"/>
</dbReference>
<comment type="similarity">
    <text evidence="2">Belongs to the acyl-CoA dehydrogenase family.</text>
</comment>
<reference evidence="8" key="1">
    <citation type="submission" date="2020-07" db="EMBL/GenBank/DDBJ databases">
        <title>Description of Mycobacterium gordonae subsp. intergordonae subsp.nov. and Mycobacterium gordonae subsp. gordonae subsp. nov.</title>
        <authorList>
            <person name="Yu X."/>
        </authorList>
    </citation>
    <scope>NUCLEOTIDE SEQUENCE [LARGE SCALE GENOMIC DNA]</scope>
    <source>
        <strain evidence="8">24</strain>
    </source>
</reference>
<dbReference type="SUPFAM" id="SSF56645">
    <property type="entry name" value="Acyl-CoA dehydrogenase NM domain-like"/>
    <property type="match status" value="1"/>
</dbReference>
<dbReference type="EMBL" id="CP059165">
    <property type="protein sequence ID" value="QLL09831.1"/>
    <property type="molecule type" value="Genomic_DNA"/>
</dbReference>
<feature type="domain" description="Acyl-CoA dehydrogenase/oxidase C-terminal" evidence="6">
    <location>
        <begin position="203"/>
        <end position="331"/>
    </location>
</feature>
<organism evidence="7 8">
    <name type="scientific">Mycobacterium vicinigordonae</name>
    <dbReference type="NCBI Taxonomy" id="1719132"/>
    <lineage>
        <taxon>Bacteria</taxon>
        <taxon>Bacillati</taxon>
        <taxon>Actinomycetota</taxon>
        <taxon>Actinomycetes</taxon>
        <taxon>Mycobacteriales</taxon>
        <taxon>Mycobacteriaceae</taxon>
        <taxon>Mycobacterium</taxon>
    </lineage>
</organism>
<proteinExistence type="inferred from homology"/>
<accession>A0A7D6HTW0</accession>
<dbReference type="AlphaFoldDB" id="A0A7D6HTW0"/>
<reference evidence="8" key="3">
    <citation type="submission" date="2023-07" db="EMBL/GenBank/DDBJ databases">
        <title>Description of Mycobacterium gordonae subsp. intergordonae subsp.nov. and Mycobacterium gordonae subsp. gordonae subsp. nov.</title>
        <authorList>
            <person name="Huang H."/>
        </authorList>
    </citation>
    <scope>NUCLEOTIDE SEQUENCE [LARGE SCALE GENOMIC DNA]</scope>
    <source>
        <strain evidence="8">24</strain>
    </source>
</reference>
<evidence type="ECO:0000256" key="3">
    <source>
        <dbReference type="ARBA" id="ARBA00022630"/>
    </source>
</evidence>
<evidence type="ECO:0000256" key="1">
    <source>
        <dbReference type="ARBA" id="ARBA00001974"/>
    </source>
</evidence>
<evidence type="ECO:0000256" key="2">
    <source>
        <dbReference type="ARBA" id="ARBA00009347"/>
    </source>
</evidence>
<protein>
    <submittedName>
        <fullName evidence="7">Acyl-CoA dehydrogenase</fullName>
    </submittedName>
</protein>
<keyword evidence="3" id="KW-0285">Flavoprotein</keyword>
<name>A0A7D6HTW0_9MYCO</name>
<dbReference type="KEGG" id="mgor:H0P51_13820"/>
<dbReference type="InterPro" id="IPR037069">
    <property type="entry name" value="AcylCoA_DH/ox_N_sf"/>
</dbReference>
<dbReference type="PANTHER" id="PTHR43884:SF20">
    <property type="entry name" value="ACYL-COA DEHYDROGENASE FADE28"/>
    <property type="match status" value="1"/>
</dbReference>
<dbReference type="Gene3D" id="1.10.540.10">
    <property type="entry name" value="Acyl-CoA dehydrogenase/oxidase, N-terminal domain"/>
    <property type="match status" value="1"/>
</dbReference>
<dbReference type="RefSeq" id="WP_180918577.1">
    <property type="nucleotide sequence ID" value="NZ_CP059165.1"/>
</dbReference>
<evidence type="ECO:0000313" key="7">
    <source>
        <dbReference type="EMBL" id="QLL09831.1"/>
    </source>
</evidence>
<keyword evidence="8" id="KW-1185">Reference proteome</keyword>
<evidence type="ECO:0000259" key="6">
    <source>
        <dbReference type="Pfam" id="PF00441"/>
    </source>
</evidence>
<sequence length="337" mass="34814">MSSELLADLRTTTRQALSAGTGDVVDELDLAGLLVDSGRGGLGLGDREMVLVGTELGRALSPSAFLSTAVLAVALLAPGDTAAADETLAGVVAGDIRCAVALFDSESCWAATPAVDATEADGGGWLLSGTMWGISTPSRPHVILIHDGAALFAVAAGDVQIEVEDQLDPSRGLIKLELSRTPGRLLATPAVEAIATAYRRGLLAVGAEQLGVARACLDMSVEHAKSRNQFGSPIGSFQAIKHRCAEVFLDVELAQAVLDHAVQTGVAADAELAFVVATRAALSSTDACIHIHGGIGFTWEHPAHRYLRRARVNATVMGASATHRDAIAASLGIDTEL</sequence>
<dbReference type="InterPro" id="IPR009100">
    <property type="entry name" value="AcylCoA_DH/oxidase_NM_dom_sf"/>
</dbReference>
<dbReference type="InterPro" id="IPR036250">
    <property type="entry name" value="AcylCo_DH-like_C"/>
</dbReference>
<keyword evidence="4" id="KW-0274">FAD</keyword>